<dbReference type="SMART" id="SM00471">
    <property type="entry name" value="HDc"/>
    <property type="match status" value="1"/>
</dbReference>
<evidence type="ECO:0000259" key="1">
    <source>
        <dbReference type="SMART" id="SM00471"/>
    </source>
</evidence>
<dbReference type="CDD" id="cd00077">
    <property type="entry name" value="HDc"/>
    <property type="match status" value="1"/>
</dbReference>
<dbReference type="Proteomes" id="UP000619536">
    <property type="component" value="Unassembled WGS sequence"/>
</dbReference>
<dbReference type="InterPro" id="IPR003607">
    <property type="entry name" value="HD/PDEase_dom"/>
</dbReference>
<keyword evidence="3" id="KW-1185">Reference proteome</keyword>
<dbReference type="SUPFAM" id="SSF109604">
    <property type="entry name" value="HD-domain/PDEase-like"/>
    <property type="match status" value="1"/>
</dbReference>
<comment type="caution">
    <text evidence="2">The sequence shown here is derived from an EMBL/GenBank/DDBJ whole genome shotgun (WGS) entry which is preliminary data.</text>
</comment>
<reference evidence="2" key="2">
    <citation type="submission" date="2020-09" db="EMBL/GenBank/DDBJ databases">
        <authorList>
            <person name="Sun Q."/>
            <person name="Sedlacek I."/>
        </authorList>
    </citation>
    <scope>NUCLEOTIDE SEQUENCE</scope>
    <source>
        <strain evidence="2">CCM 8606</strain>
    </source>
</reference>
<name>A0A8J3AIV9_9BIFI</name>
<proteinExistence type="predicted"/>
<dbReference type="AlphaFoldDB" id="A0A8J3AIV9"/>
<sequence length="230" mass="26162">MIPNFDEIDELHRKYAPSQEAYELVYRHSMIVAEMVQELSKRHNNLFVRRCTLGEEAIAEVTSRVPPRLMDTSKAVVGALLHDIGTYGVIDNDGSNGEPVSFDKDRYILHGIIGYDLLKAEGVDEEIAQFCRNHTGVGLTAEQVREQHLPLPEDDYVPMNLEQEIVMYADNFNSKSNPPRFYTAAKAIERCDKFGKENGDRMRELVNVYGEPQCITALAEQYHMPIIDVD</sequence>
<dbReference type="EMBL" id="BMDH01000003">
    <property type="protein sequence ID" value="GGI14650.1"/>
    <property type="molecule type" value="Genomic_DNA"/>
</dbReference>
<evidence type="ECO:0000313" key="3">
    <source>
        <dbReference type="Proteomes" id="UP000619536"/>
    </source>
</evidence>
<accession>A0A8J3AIV9</accession>
<reference evidence="2" key="1">
    <citation type="journal article" date="2014" name="Int. J. Syst. Evol. Microbiol.">
        <title>Complete genome sequence of Corynebacterium casei LMG S-19264T (=DSM 44701T), isolated from a smear-ripened cheese.</title>
        <authorList>
            <consortium name="US DOE Joint Genome Institute (JGI-PGF)"/>
            <person name="Walter F."/>
            <person name="Albersmeier A."/>
            <person name="Kalinowski J."/>
            <person name="Ruckert C."/>
        </authorList>
    </citation>
    <scope>NUCLEOTIDE SEQUENCE</scope>
    <source>
        <strain evidence="2">CCM 8606</strain>
    </source>
</reference>
<dbReference type="Pfam" id="PF01966">
    <property type="entry name" value="HD"/>
    <property type="match status" value="1"/>
</dbReference>
<organism evidence="2 3">
    <name type="scientific">Galliscardovia ingluviei</name>
    <dbReference type="NCBI Taxonomy" id="1769422"/>
    <lineage>
        <taxon>Bacteria</taxon>
        <taxon>Bacillati</taxon>
        <taxon>Actinomycetota</taxon>
        <taxon>Actinomycetes</taxon>
        <taxon>Bifidobacteriales</taxon>
        <taxon>Bifidobacteriaceae</taxon>
        <taxon>Galliscardovia</taxon>
    </lineage>
</organism>
<evidence type="ECO:0000313" key="2">
    <source>
        <dbReference type="EMBL" id="GGI14650.1"/>
    </source>
</evidence>
<gene>
    <name evidence="2" type="ORF">GCM10007377_11980</name>
</gene>
<feature type="domain" description="HD/PDEase" evidence="1">
    <location>
        <begin position="21"/>
        <end position="184"/>
    </location>
</feature>
<protein>
    <submittedName>
        <fullName evidence="2">Phosphohydrolase</fullName>
    </submittedName>
</protein>
<dbReference type="Gene3D" id="1.10.3210.10">
    <property type="entry name" value="Hypothetical protein af1432"/>
    <property type="match status" value="1"/>
</dbReference>
<dbReference type="InterPro" id="IPR006674">
    <property type="entry name" value="HD_domain"/>
</dbReference>
<dbReference type="RefSeq" id="WP_188355375.1">
    <property type="nucleotide sequence ID" value="NZ_BMDH01000003.1"/>
</dbReference>